<accession>A0A7K5DS85</accession>
<keyword evidence="2" id="KW-1185">Reference proteome</keyword>
<dbReference type="Pfam" id="PF00429">
    <property type="entry name" value="TLV_coat"/>
    <property type="match status" value="1"/>
</dbReference>
<gene>
    <name evidence="1" type="primary">Env1_4</name>
    <name evidence="1" type="ORF">PACMIN_R15630</name>
</gene>
<comment type="caution">
    <text evidence="1">The sequence shown here is derived from an EMBL/GenBank/DDBJ whole genome shotgun (WGS) entry which is preliminary data.</text>
</comment>
<organism evidence="1 2">
    <name type="scientific">Pachyramphus minor</name>
    <dbReference type="NCBI Taxonomy" id="369605"/>
    <lineage>
        <taxon>Eukaryota</taxon>
        <taxon>Metazoa</taxon>
        <taxon>Chordata</taxon>
        <taxon>Craniata</taxon>
        <taxon>Vertebrata</taxon>
        <taxon>Euteleostomi</taxon>
        <taxon>Archelosauria</taxon>
        <taxon>Archosauria</taxon>
        <taxon>Dinosauria</taxon>
        <taxon>Saurischia</taxon>
        <taxon>Theropoda</taxon>
        <taxon>Coelurosauria</taxon>
        <taxon>Aves</taxon>
        <taxon>Neognathae</taxon>
        <taxon>Neoaves</taxon>
        <taxon>Telluraves</taxon>
        <taxon>Australaves</taxon>
        <taxon>Passeriformes</taxon>
        <taxon>Tyrannidae</taxon>
        <taxon>Pachyramphus</taxon>
    </lineage>
</organism>
<protein>
    <submittedName>
        <fullName evidence="1">ENV1 protein</fullName>
    </submittedName>
</protein>
<feature type="non-terminal residue" evidence="1">
    <location>
        <position position="83"/>
    </location>
</feature>
<proteinExistence type="predicted"/>
<dbReference type="AlphaFoldDB" id="A0A7K5DS85"/>
<reference evidence="1 2" key="1">
    <citation type="submission" date="2019-09" db="EMBL/GenBank/DDBJ databases">
        <title>Bird 10,000 Genomes (B10K) Project - Family phase.</title>
        <authorList>
            <person name="Zhang G."/>
        </authorList>
    </citation>
    <scope>NUCLEOTIDE SEQUENCE [LARGE SCALE GENOMIC DNA]</scope>
    <source>
        <strain evidence="1">B10K-DU-001-72</strain>
        <tissue evidence="1">Muscle</tissue>
    </source>
</reference>
<evidence type="ECO:0000313" key="2">
    <source>
        <dbReference type="Proteomes" id="UP000525089"/>
    </source>
</evidence>
<dbReference type="EMBL" id="VYXB01011074">
    <property type="protein sequence ID" value="NWS23301.1"/>
    <property type="molecule type" value="Genomic_DNA"/>
</dbReference>
<evidence type="ECO:0000313" key="1">
    <source>
        <dbReference type="EMBL" id="NWS23301.1"/>
    </source>
</evidence>
<name>A0A7K5DS85_9TYRA</name>
<dbReference type="Proteomes" id="UP000525089">
    <property type="component" value="Unassembled WGS sequence"/>
</dbReference>
<dbReference type="InterPro" id="IPR018154">
    <property type="entry name" value="TLV/ENV_coat_polyprotein"/>
</dbReference>
<feature type="non-terminal residue" evidence="1">
    <location>
        <position position="1"/>
    </location>
</feature>
<sequence length="83" mass="9304">IDKSPHSLWRMMQTSYQVLKKTNRNLTEHCWLCYGIRPPYYEAVGISDTPTQVNSANPAQCVWDAEKQSITLTQVVGSGTCVG</sequence>